<dbReference type="GO" id="GO:0051075">
    <property type="term" value="F:S-adenosylmethionine:tRNA ribosyltransferase-isomerase activity"/>
    <property type="evidence" value="ECO:0007669"/>
    <property type="project" value="TreeGrafter"/>
</dbReference>
<keyword evidence="4" id="KW-0671">Queuosine biosynthesis</keyword>
<evidence type="ECO:0000256" key="2">
    <source>
        <dbReference type="ARBA" id="ARBA00022679"/>
    </source>
</evidence>
<proteinExistence type="predicted"/>
<dbReference type="AlphaFoldDB" id="A0A7G5XJG0"/>
<evidence type="ECO:0000256" key="3">
    <source>
        <dbReference type="ARBA" id="ARBA00022691"/>
    </source>
</evidence>
<sequence length="411" mass="46693">MHPSQLQIKDYTYELPDERIARYPLAERDLSKLLIYKEGNISEDVYRNLPEHLPADCMLVFNNTKVIEARILFHKSTGSIIEIFCLEPAAGVELTQAMMSQGSVCWTCLVGGAGKWKQQFLEKQLSTPKGDVLLKAEKRKQEQGSFEIEFSWDNDHFTFAELLHFAGVLPLPPYLQRQTEAADYDRYQTVYARQEGSVAAPTAGLHFTPLLLQQLQERGIKTQFVTLHVGAGTFQPVKSETMEQHNMHREWIEITTDTIEDLLKQLPNNIIAVGTTSLRSIESLYWMGVKAIINPNAGIEELEVQQWDAYDLPNQKTSAKEALQALLDWMKRNQLNQLICHTQVLIAPGYKARIASAIITNFHQPNSTLLLLVAALIGNDWKKVYDHAMANNFRFLSYGDGSLLWVRESSV</sequence>
<evidence type="ECO:0000313" key="6">
    <source>
        <dbReference type="Proteomes" id="UP000515344"/>
    </source>
</evidence>
<evidence type="ECO:0000256" key="4">
    <source>
        <dbReference type="ARBA" id="ARBA00022785"/>
    </source>
</evidence>
<name>A0A7G5XJG0_9BACT</name>
<dbReference type="EMBL" id="CP060007">
    <property type="protein sequence ID" value="QNA45613.1"/>
    <property type="molecule type" value="Genomic_DNA"/>
</dbReference>
<accession>A0A7G5XJG0</accession>
<protein>
    <submittedName>
        <fullName evidence="5">S-adenosylmethionine:tRNA ribosyltransferase-isomerase</fullName>
    </submittedName>
</protein>
<dbReference type="Proteomes" id="UP000515344">
    <property type="component" value="Chromosome"/>
</dbReference>
<keyword evidence="2" id="KW-0808">Transferase</keyword>
<dbReference type="RefSeq" id="WP_182804823.1">
    <property type="nucleotide sequence ID" value="NZ_CP060007.1"/>
</dbReference>
<dbReference type="Gene3D" id="2.40.10.240">
    <property type="entry name" value="QueA-like"/>
    <property type="match status" value="1"/>
</dbReference>
<dbReference type="InterPro" id="IPR042119">
    <property type="entry name" value="QueA_dom2"/>
</dbReference>
<evidence type="ECO:0000313" key="5">
    <source>
        <dbReference type="EMBL" id="QNA45613.1"/>
    </source>
</evidence>
<evidence type="ECO:0000256" key="1">
    <source>
        <dbReference type="ARBA" id="ARBA00022490"/>
    </source>
</evidence>
<organism evidence="5 6">
    <name type="scientific">Lacibacter sediminis</name>
    <dbReference type="NCBI Taxonomy" id="2760713"/>
    <lineage>
        <taxon>Bacteria</taxon>
        <taxon>Pseudomonadati</taxon>
        <taxon>Bacteroidota</taxon>
        <taxon>Chitinophagia</taxon>
        <taxon>Chitinophagales</taxon>
        <taxon>Chitinophagaceae</taxon>
        <taxon>Lacibacter</taxon>
    </lineage>
</organism>
<reference evidence="6" key="1">
    <citation type="submission" date="2020-08" db="EMBL/GenBank/DDBJ databases">
        <title>Lacibacter sp. S13-6-6 genome sequencing.</title>
        <authorList>
            <person name="Jin L."/>
        </authorList>
    </citation>
    <scope>NUCLEOTIDE SEQUENCE [LARGE SCALE GENOMIC DNA]</scope>
    <source>
        <strain evidence="6">S13-6-6</strain>
    </source>
</reference>
<dbReference type="Gene3D" id="3.40.1780.10">
    <property type="entry name" value="QueA-like"/>
    <property type="match status" value="1"/>
</dbReference>
<dbReference type="Pfam" id="PF02547">
    <property type="entry name" value="Queuosine_synth"/>
    <property type="match status" value="1"/>
</dbReference>
<keyword evidence="1" id="KW-0963">Cytoplasm</keyword>
<dbReference type="PANTHER" id="PTHR30307:SF0">
    <property type="entry name" value="S-ADENOSYLMETHIONINE:TRNA RIBOSYLTRANSFERASE-ISOMERASE"/>
    <property type="match status" value="1"/>
</dbReference>
<dbReference type="PANTHER" id="PTHR30307">
    <property type="entry name" value="S-ADENOSYLMETHIONINE:TRNA RIBOSYLTRANSFERASE-ISOMERASE"/>
    <property type="match status" value="1"/>
</dbReference>
<dbReference type="GO" id="GO:0008616">
    <property type="term" value="P:tRNA queuosine(34) biosynthetic process"/>
    <property type="evidence" value="ECO:0007669"/>
    <property type="project" value="UniProtKB-KW"/>
</dbReference>
<dbReference type="InterPro" id="IPR003699">
    <property type="entry name" value="QueA"/>
</dbReference>
<gene>
    <name evidence="5" type="ORF">H4075_05270</name>
</gene>
<dbReference type="SUPFAM" id="SSF111337">
    <property type="entry name" value="QueA-like"/>
    <property type="match status" value="1"/>
</dbReference>
<dbReference type="KEGG" id="lacs:H4075_05270"/>
<dbReference type="InterPro" id="IPR036100">
    <property type="entry name" value="QueA_sf"/>
</dbReference>
<keyword evidence="6" id="KW-1185">Reference proteome</keyword>
<keyword evidence="3" id="KW-0949">S-adenosyl-L-methionine</keyword>
<dbReference type="InterPro" id="IPR042118">
    <property type="entry name" value="QueA_dom1"/>
</dbReference>